<proteinExistence type="predicted"/>
<dbReference type="InterPro" id="IPR024962">
    <property type="entry name" value="YukD-like"/>
</dbReference>
<name>A0A387BEH9_9LACT</name>
<evidence type="ECO:0000313" key="2">
    <source>
        <dbReference type="Proteomes" id="UP000269374"/>
    </source>
</evidence>
<dbReference type="EMBL" id="CP032627">
    <property type="protein sequence ID" value="AYG00472.1"/>
    <property type="molecule type" value="Genomic_DNA"/>
</dbReference>
<accession>A0A387BEH9</accession>
<organism evidence="1 2">
    <name type="scientific">Lactococcus allomyrinae</name>
    <dbReference type="NCBI Taxonomy" id="2419773"/>
    <lineage>
        <taxon>Bacteria</taxon>
        <taxon>Bacillati</taxon>
        <taxon>Bacillota</taxon>
        <taxon>Bacilli</taxon>
        <taxon>Lactobacillales</taxon>
        <taxon>Streptococcaceae</taxon>
        <taxon>Lactococcus</taxon>
    </lineage>
</organism>
<sequence>MSMRIDISIEFMEQQVDFQIPTEVTFGRLVELMHKALEGARLPKHWTLELKDKPIKIDDTDLIKDLPIGNGDIFCLIPIQEKQEYMNESI</sequence>
<evidence type="ECO:0008006" key="3">
    <source>
        <dbReference type="Google" id="ProtNLM"/>
    </source>
</evidence>
<dbReference type="Proteomes" id="UP000269374">
    <property type="component" value="Chromosome"/>
</dbReference>
<dbReference type="AlphaFoldDB" id="A0A387BEH9"/>
<gene>
    <name evidence="1" type="ORF">D7I46_04830</name>
</gene>
<protein>
    <recommendedName>
        <fullName evidence="3">Type VII secretion protein, YukD family</fullName>
    </recommendedName>
</protein>
<dbReference type="Gene3D" id="3.10.20.90">
    <property type="entry name" value="Phosphatidylinositol 3-kinase Catalytic Subunit, Chain A, domain 1"/>
    <property type="match status" value="1"/>
</dbReference>
<reference evidence="1 2" key="1">
    <citation type="submission" date="2018-09" db="EMBL/GenBank/DDBJ databases">
        <title>Genome sequencing of strain 1JSPR-7.</title>
        <authorList>
            <person name="Heo J."/>
            <person name="Kim S.-J."/>
            <person name="Kwon S.-W."/>
        </authorList>
    </citation>
    <scope>NUCLEOTIDE SEQUENCE [LARGE SCALE GENOMIC DNA]</scope>
    <source>
        <strain evidence="1 2">1JSPR-7</strain>
    </source>
</reference>
<dbReference type="Pfam" id="PF08817">
    <property type="entry name" value="YukD"/>
    <property type="match status" value="1"/>
</dbReference>
<dbReference type="KEGG" id="lact:D7I46_04830"/>
<evidence type="ECO:0000313" key="1">
    <source>
        <dbReference type="EMBL" id="AYG00472.1"/>
    </source>
</evidence>
<dbReference type="OrthoDB" id="2190294at2"/>
<dbReference type="RefSeq" id="WP_120771860.1">
    <property type="nucleotide sequence ID" value="NZ_CP032627.1"/>
</dbReference>
<keyword evidence="2" id="KW-1185">Reference proteome</keyword>